<reference evidence="10 11" key="1">
    <citation type="submission" date="2020-04" db="EMBL/GenBank/DDBJ databases">
        <title>Chromosome-level genome assembly of a cyprinid fish Onychostoma macrolepis by integration of Nanopore Sequencing, Bionano and Hi-C technology.</title>
        <authorList>
            <person name="Wang D."/>
        </authorList>
    </citation>
    <scope>NUCLEOTIDE SEQUENCE [LARGE SCALE GENOMIC DNA]</scope>
    <source>
        <strain evidence="10">SWU-2019</strain>
        <tissue evidence="10">Muscle</tissue>
    </source>
</reference>
<name>A0A7J6DIK7_9TELE</name>
<evidence type="ECO:0000256" key="8">
    <source>
        <dbReference type="SAM" id="Phobius"/>
    </source>
</evidence>
<dbReference type="OrthoDB" id="113620at2759"/>
<comment type="similarity">
    <text evidence="2 6">Belongs to the gamma-glutamylcyclotransferase family.</text>
</comment>
<comment type="catalytic activity">
    <reaction evidence="1 6">
        <text>epsilon-(gamma-L-glutamyl)-L-lysine = 5-oxo-L-proline + L-lysine</text>
        <dbReference type="Rhea" id="RHEA:16961"/>
        <dbReference type="ChEBI" id="CHEBI:32551"/>
        <dbReference type="ChEBI" id="CHEBI:58402"/>
        <dbReference type="ChEBI" id="CHEBI:133752"/>
        <dbReference type="EC" id="4.3.2.8"/>
    </reaction>
</comment>
<gene>
    <name evidence="10" type="ORF">G5714_001161</name>
</gene>
<feature type="compositionally biased region" description="Low complexity" evidence="7">
    <location>
        <begin position="197"/>
        <end position="206"/>
    </location>
</feature>
<dbReference type="GO" id="GO:0042219">
    <property type="term" value="P:modified amino acid catabolic process"/>
    <property type="evidence" value="ECO:0007669"/>
    <property type="project" value="UniProtKB-UniRule"/>
</dbReference>
<dbReference type="GO" id="GO:0005829">
    <property type="term" value="C:cytosol"/>
    <property type="evidence" value="ECO:0007669"/>
    <property type="project" value="TreeGrafter"/>
</dbReference>
<dbReference type="SUPFAM" id="SSF110857">
    <property type="entry name" value="Gamma-glutamyl cyclotransferase-like"/>
    <property type="match status" value="1"/>
</dbReference>
<evidence type="ECO:0000313" key="10">
    <source>
        <dbReference type="EMBL" id="KAF4119110.1"/>
    </source>
</evidence>
<comment type="function">
    <text evidence="4">May contribute to degradation of proteins cross-linked by transglutaminases by degrading the cross-link between a lysine and a glutamic acid residue. Catalyzes the formation of 5-oxo-L-proline from L-gamma-glutamyl-L-epsilon-lysine.</text>
</comment>
<dbReference type="InterPro" id="IPR036568">
    <property type="entry name" value="GGCT-like_sf"/>
</dbReference>
<keyword evidence="8" id="KW-0812">Transmembrane</keyword>
<dbReference type="EC" id="4.3.2.8" evidence="6"/>
<evidence type="ECO:0000256" key="3">
    <source>
        <dbReference type="ARBA" id="ARBA00023239"/>
    </source>
</evidence>
<feature type="region of interest" description="Disordered" evidence="7">
    <location>
        <begin position="189"/>
        <end position="212"/>
    </location>
</feature>
<feature type="active site" description="Proton acceptor" evidence="5">
    <location>
        <position position="126"/>
    </location>
</feature>
<dbReference type="Pfam" id="PF06094">
    <property type="entry name" value="GGACT"/>
    <property type="match status" value="1"/>
</dbReference>
<keyword evidence="8" id="KW-0472">Membrane</keyword>
<dbReference type="CDD" id="cd06661">
    <property type="entry name" value="GGCT_like"/>
    <property type="match status" value="1"/>
</dbReference>
<dbReference type="PANTHER" id="PTHR12510">
    <property type="entry name" value="TROPONIN C-AKIN-1 PROTEIN"/>
    <property type="match status" value="1"/>
</dbReference>
<evidence type="ECO:0000259" key="9">
    <source>
        <dbReference type="Pfam" id="PF06094"/>
    </source>
</evidence>
<evidence type="ECO:0000256" key="7">
    <source>
        <dbReference type="SAM" id="MobiDB-lite"/>
    </source>
</evidence>
<keyword evidence="11" id="KW-1185">Reference proteome</keyword>
<evidence type="ECO:0000256" key="6">
    <source>
        <dbReference type="RuleBase" id="RU367036"/>
    </source>
</evidence>
<proteinExistence type="inferred from homology"/>
<comment type="caution">
    <text evidence="10">The sequence shown here is derived from an EMBL/GenBank/DDBJ whole genome shotgun (WGS) entry which is preliminary data.</text>
</comment>
<keyword evidence="8" id="KW-1133">Transmembrane helix</keyword>
<sequence>MSRLRNYPHFERQSVFSASQSDLWTMKGFIILAFIVSVICPAVYMQDVFVYGTLKKGQPNYFRMENTSNGQAVFLARARTVEPYPLVIATKHNIPFLLNAPGTGQRVYGEIYRVDQKMLEFLDKFEGCPQFYQRTKIQLEVQDGDAEGENTLKPGSIEEAFVYRKTTYESEWLQKPTYESYDANGDHGLKYIDSDTESTPDTSSATQQNTAEPIIMRDSVYTGCGTAQCDMTNPQQ</sequence>
<evidence type="ECO:0000256" key="4">
    <source>
        <dbReference type="ARBA" id="ARBA00057733"/>
    </source>
</evidence>
<evidence type="ECO:0000256" key="2">
    <source>
        <dbReference type="ARBA" id="ARBA00008861"/>
    </source>
</evidence>
<dbReference type="Proteomes" id="UP000579812">
    <property type="component" value="Unassembled WGS sequence"/>
</dbReference>
<keyword evidence="3 6" id="KW-0456">Lyase</keyword>
<accession>A0A7J6DIK7</accession>
<evidence type="ECO:0000313" key="11">
    <source>
        <dbReference type="Proteomes" id="UP000579812"/>
    </source>
</evidence>
<organism evidence="10 11">
    <name type="scientific">Onychostoma macrolepis</name>
    <dbReference type="NCBI Taxonomy" id="369639"/>
    <lineage>
        <taxon>Eukaryota</taxon>
        <taxon>Metazoa</taxon>
        <taxon>Chordata</taxon>
        <taxon>Craniata</taxon>
        <taxon>Vertebrata</taxon>
        <taxon>Euteleostomi</taxon>
        <taxon>Actinopterygii</taxon>
        <taxon>Neopterygii</taxon>
        <taxon>Teleostei</taxon>
        <taxon>Ostariophysi</taxon>
        <taxon>Cypriniformes</taxon>
        <taxon>Cyprinidae</taxon>
        <taxon>Acrossocheilinae</taxon>
        <taxon>Onychostoma</taxon>
    </lineage>
</organism>
<dbReference type="Gene3D" id="3.10.490.10">
    <property type="entry name" value="Gamma-glutamyl cyclotransferase-like"/>
    <property type="match status" value="1"/>
</dbReference>
<dbReference type="FunFam" id="3.10.490.10:FF:000008">
    <property type="entry name" value="Gamma-glutamylaminecyclotransferase A"/>
    <property type="match status" value="1"/>
</dbReference>
<dbReference type="InterPro" id="IPR009288">
    <property type="entry name" value="AIG2-like_dom"/>
</dbReference>
<feature type="domain" description="Gamma-glutamylcyclotransferase AIG2-like" evidence="9">
    <location>
        <begin position="48"/>
        <end position="181"/>
    </location>
</feature>
<dbReference type="InterPro" id="IPR013024">
    <property type="entry name" value="GGCT-like"/>
</dbReference>
<dbReference type="AlphaFoldDB" id="A0A7J6DIK7"/>
<feature type="transmembrane region" description="Helical" evidence="8">
    <location>
        <begin position="29"/>
        <end position="54"/>
    </location>
</feature>
<evidence type="ECO:0000256" key="5">
    <source>
        <dbReference type="PIRSR" id="PIRSR639126-1"/>
    </source>
</evidence>
<evidence type="ECO:0000256" key="1">
    <source>
        <dbReference type="ARBA" id="ARBA00001684"/>
    </source>
</evidence>
<dbReference type="InterPro" id="IPR039126">
    <property type="entry name" value="GGACT"/>
</dbReference>
<dbReference type="PANTHER" id="PTHR12510:SF4">
    <property type="entry name" value="GAMMA-GLUTAMYLAMINECYCLOTRANSFERASE"/>
    <property type="match status" value="1"/>
</dbReference>
<protein>
    <recommendedName>
        <fullName evidence="6">Gamma-glutamylaminecyclotransferase</fullName>
        <ecNumber evidence="6">4.3.2.8</ecNumber>
    </recommendedName>
</protein>
<dbReference type="EMBL" id="JAAMOB010000001">
    <property type="protein sequence ID" value="KAF4119110.1"/>
    <property type="molecule type" value="Genomic_DNA"/>
</dbReference>
<dbReference type="GO" id="GO:0061929">
    <property type="term" value="F:gamma-glutamylaminecyclotransferase activity"/>
    <property type="evidence" value="ECO:0007669"/>
    <property type="project" value="UniProtKB-UniRule"/>
</dbReference>